<comment type="caution">
    <text evidence="2">The sequence shown here is derived from an EMBL/GenBank/DDBJ whole genome shotgun (WGS) entry which is preliminary data.</text>
</comment>
<dbReference type="STRING" id="5098.A0A507QR17"/>
<feature type="compositionally biased region" description="Low complexity" evidence="1">
    <location>
        <begin position="83"/>
        <end position="97"/>
    </location>
</feature>
<evidence type="ECO:0000256" key="1">
    <source>
        <dbReference type="SAM" id="MobiDB-lite"/>
    </source>
</evidence>
<proteinExistence type="predicted"/>
<reference evidence="2 3" key="1">
    <citation type="submission" date="2019-06" db="EMBL/GenBank/DDBJ databases">
        <title>Wine fermentation using esterase from Monascus purpureus.</title>
        <authorList>
            <person name="Geng C."/>
            <person name="Zhang Y."/>
        </authorList>
    </citation>
    <scope>NUCLEOTIDE SEQUENCE [LARGE SCALE GENOMIC DNA]</scope>
    <source>
        <strain evidence="2">HQ1</strain>
    </source>
</reference>
<organism evidence="2 3">
    <name type="scientific">Monascus purpureus</name>
    <name type="common">Red mold</name>
    <name type="synonym">Monascus anka</name>
    <dbReference type="NCBI Taxonomy" id="5098"/>
    <lineage>
        <taxon>Eukaryota</taxon>
        <taxon>Fungi</taxon>
        <taxon>Dikarya</taxon>
        <taxon>Ascomycota</taxon>
        <taxon>Pezizomycotina</taxon>
        <taxon>Eurotiomycetes</taxon>
        <taxon>Eurotiomycetidae</taxon>
        <taxon>Eurotiales</taxon>
        <taxon>Aspergillaceae</taxon>
        <taxon>Monascus</taxon>
    </lineage>
</organism>
<protein>
    <submittedName>
        <fullName evidence="2">Uncharacterized protein</fullName>
    </submittedName>
</protein>
<gene>
    <name evidence="2" type="ORF">MPDQ_007940</name>
</gene>
<dbReference type="Proteomes" id="UP000319663">
    <property type="component" value="Unassembled WGS sequence"/>
</dbReference>
<evidence type="ECO:0000313" key="2">
    <source>
        <dbReference type="EMBL" id="TQB70927.1"/>
    </source>
</evidence>
<dbReference type="AlphaFoldDB" id="A0A507QR17"/>
<accession>A0A507QR17</accession>
<sequence length="226" mass="24545">MVNWRTAGSTDRLFGAFIAAHPSLKYSAIAVYFGQDATYDAIKGQLRHYRRLAEDLCREAEANGVGIPRGRNSAQGTPRTPRIGIRSGNTGSTGRSSKTATQPDVSPTTTPTKKVKMGASGLGSSIQNAITLDDDDDEDGELNNIKDEAAEQQIKEDLNASVKLKLGKNQSHDNELFVKQETSTAGAKRTWDDFNGGETEYHERVFSIAANDTVPEYDLSGDLEFA</sequence>
<name>A0A507QR17_MONPU</name>
<dbReference type="EMBL" id="VIFY01000091">
    <property type="protein sequence ID" value="TQB70927.1"/>
    <property type="molecule type" value="Genomic_DNA"/>
</dbReference>
<feature type="region of interest" description="Disordered" evidence="1">
    <location>
        <begin position="65"/>
        <end position="120"/>
    </location>
</feature>
<evidence type="ECO:0000313" key="3">
    <source>
        <dbReference type="Proteomes" id="UP000319663"/>
    </source>
</evidence>
<keyword evidence="3" id="KW-1185">Reference proteome</keyword>